<dbReference type="GO" id="GO:0016579">
    <property type="term" value="P:protein deubiquitination"/>
    <property type="evidence" value="ECO:0007669"/>
    <property type="project" value="TreeGrafter"/>
</dbReference>
<dbReference type="EC" id="3.4.19.12" evidence="9"/>
<dbReference type="GO" id="GO:0008270">
    <property type="term" value="F:zinc ion binding"/>
    <property type="evidence" value="ECO:0007669"/>
    <property type="project" value="UniProtKB-KW"/>
</dbReference>
<keyword evidence="6 9" id="KW-0378">Hydrolase</keyword>
<dbReference type="InterPro" id="IPR048857">
    <property type="entry name" value="OTU1_Ubl"/>
</dbReference>
<dbReference type="Gene3D" id="3.10.20.90">
    <property type="entry name" value="Phosphatidylinositol 3-kinase Catalytic Subunit, Chain A, domain 1"/>
    <property type="match status" value="1"/>
</dbReference>
<reference evidence="12 13" key="1">
    <citation type="journal article" date="2019" name="Environ. Microbiol.">
        <title>At the nexus of three kingdoms: the genome of the mycorrhizal fungus Gigaspora margarita provides insights into plant, endobacterial and fungal interactions.</title>
        <authorList>
            <person name="Venice F."/>
            <person name="Ghignone S."/>
            <person name="Salvioli di Fossalunga A."/>
            <person name="Amselem J."/>
            <person name="Novero M."/>
            <person name="Xianan X."/>
            <person name="Sedzielewska Toro K."/>
            <person name="Morin E."/>
            <person name="Lipzen A."/>
            <person name="Grigoriev I.V."/>
            <person name="Henrissat B."/>
            <person name="Martin F.M."/>
            <person name="Bonfante P."/>
        </authorList>
    </citation>
    <scope>NUCLEOTIDE SEQUENCE [LARGE SCALE GENOMIC DNA]</scope>
    <source>
        <strain evidence="12 13">BEG34</strain>
    </source>
</reference>
<dbReference type="Pfam" id="PF21403">
    <property type="entry name" value="OTU1_UBXL"/>
    <property type="match status" value="1"/>
</dbReference>
<gene>
    <name evidence="12" type="ORF">F8M41_022274</name>
</gene>
<dbReference type="InterPro" id="IPR003323">
    <property type="entry name" value="OTU_dom"/>
</dbReference>
<dbReference type="PANTHER" id="PTHR13312">
    <property type="entry name" value="HIV-INDUCED PROTEIN-7-LIKE PROTEASE"/>
    <property type="match status" value="1"/>
</dbReference>
<dbReference type="GO" id="GO:0036503">
    <property type="term" value="P:ERAD pathway"/>
    <property type="evidence" value="ECO:0007669"/>
    <property type="project" value="TreeGrafter"/>
</dbReference>
<dbReference type="SMART" id="SM00213">
    <property type="entry name" value="UBQ"/>
    <property type="match status" value="1"/>
</dbReference>
<comment type="subcellular location">
    <subcellularLocation>
        <location evidence="9">Cytoplasm</location>
    </subcellularLocation>
</comment>
<dbReference type="InterPro" id="IPR029071">
    <property type="entry name" value="Ubiquitin-like_domsf"/>
</dbReference>
<keyword evidence="4" id="KW-0863">Zinc-finger</keyword>
<keyword evidence="2" id="KW-0645">Protease</keyword>
<dbReference type="PROSITE" id="PS50802">
    <property type="entry name" value="OTU"/>
    <property type="match status" value="1"/>
</dbReference>
<dbReference type="CDD" id="cd22745">
    <property type="entry name" value="OTU_OTU1"/>
    <property type="match status" value="1"/>
</dbReference>
<evidence type="ECO:0000256" key="5">
    <source>
        <dbReference type="ARBA" id="ARBA00022786"/>
    </source>
</evidence>
<dbReference type="Gene3D" id="3.90.70.80">
    <property type="match status" value="1"/>
</dbReference>
<name>A0A8H4AFB6_GIGMA</name>
<dbReference type="InterPro" id="IPR000626">
    <property type="entry name" value="Ubiquitin-like_dom"/>
</dbReference>
<dbReference type="Proteomes" id="UP000439903">
    <property type="component" value="Unassembled WGS sequence"/>
</dbReference>
<keyword evidence="3" id="KW-0479">Metal-binding</keyword>
<keyword evidence="8" id="KW-0862">Zinc</keyword>
<dbReference type="SUPFAM" id="SSF54236">
    <property type="entry name" value="Ubiquitin-like"/>
    <property type="match status" value="1"/>
</dbReference>
<dbReference type="PROSITE" id="PS50053">
    <property type="entry name" value="UBIQUITIN_2"/>
    <property type="match status" value="1"/>
</dbReference>
<dbReference type="Pfam" id="PF24560">
    <property type="entry name" value="zf-C2H2_OTU1_C"/>
    <property type="match status" value="1"/>
</dbReference>
<evidence type="ECO:0000313" key="13">
    <source>
        <dbReference type="Proteomes" id="UP000439903"/>
    </source>
</evidence>
<proteinExistence type="predicted"/>
<comment type="caution">
    <text evidence="12">The sequence shown here is derived from an EMBL/GenBank/DDBJ whole genome shotgun (WGS) entry which is preliminary data.</text>
</comment>
<feature type="domain" description="OTU" evidence="11">
    <location>
        <begin position="115"/>
        <end position="234"/>
    </location>
</feature>
<evidence type="ECO:0000256" key="3">
    <source>
        <dbReference type="ARBA" id="ARBA00022723"/>
    </source>
</evidence>
<accession>A0A8H4AFB6</accession>
<dbReference type="OrthoDB" id="65596at2759"/>
<dbReference type="GO" id="GO:0005829">
    <property type="term" value="C:cytosol"/>
    <property type="evidence" value="ECO:0007669"/>
    <property type="project" value="TreeGrafter"/>
</dbReference>
<protein>
    <recommendedName>
        <fullName evidence="9">Ubiquitin thioesterase OTU</fullName>
        <ecNumber evidence="9">3.4.19.12</ecNumber>
    </recommendedName>
</protein>
<evidence type="ECO:0000313" key="12">
    <source>
        <dbReference type="EMBL" id="KAF0488442.1"/>
    </source>
</evidence>
<evidence type="ECO:0000259" key="10">
    <source>
        <dbReference type="PROSITE" id="PS50053"/>
    </source>
</evidence>
<evidence type="ECO:0000256" key="7">
    <source>
        <dbReference type="ARBA" id="ARBA00022807"/>
    </source>
</evidence>
<dbReference type="AlphaFoldDB" id="A0A8H4AFB6"/>
<dbReference type="SUPFAM" id="SSF54001">
    <property type="entry name" value="Cysteine proteinases"/>
    <property type="match status" value="1"/>
</dbReference>
<evidence type="ECO:0000256" key="6">
    <source>
        <dbReference type="ARBA" id="ARBA00022801"/>
    </source>
</evidence>
<dbReference type="Pfam" id="PF02338">
    <property type="entry name" value="OTU"/>
    <property type="match status" value="1"/>
</dbReference>
<dbReference type="InterPro" id="IPR013087">
    <property type="entry name" value="Znf_C2H2_type"/>
</dbReference>
<dbReference type="PANTHER" id="PTHR13312:SF0">
    <property type="entry name" value="UBIQUITIN THIOESTERASE OTU1"/>
    <property type="match status" value="1"/>
</dbReference>
<dbReference type="InterPro" id="IPR038765">
    <property type="entry name" value="Papain-like_cys_pep_sf"/>
</dbReference>
<keyword evidence="13" id="KW-1185">Reference proteome</keyword>
<evidence type="ECO:0000256" key="9">
    <source>
        <dbReference type="RuleBase" id="RU367104"/>
    </source>
</evidence>
<dbReference type="GO" id="GO:0004843">
    <property type="term" value="F:cysteine-type deubiquitinase activity"/>
    <property type="evidence" value="ECO:0007669"/>
    <property type="project" value="UniProtKB-UniRule"/>
</dbReference>
<keyword evidence="9" id="KW-0963">Cytoplasm</keyword>
<evidence type="ECO:0000256" key="2">
    <source>
        <dbReference type="ARBA" id="ARBA00022670"/>
    </source>
</evidence>
<dbReference type="PROSITE" id="PS00028">
    <property type="entry name" value="ZINC_FINGER_C2H2_1"/>
    <property type="match status" value="1"/>
</dbReference>
<feature type="domain" description="Ubiquitin-like" evidence="10">
    <location>
        <begin position="1"/>
        <end position="73"/>
    </location>
</feature>
<comment type="catalytic activity">
    <reaction evidence="1 9">
        <text>Thiol-dependent hydrolysis of ester, thioester, amide, peptide and isopeptide bonds formed by the C-terminal Gly of ubiquitin (a 76-residue protein attached to proteins as an intracellular targeting signal).</text>
        <dbReference type="EC" id="3.4.19.12"/>
    </reaction>
</comment>
<organism evidence="12 13">
    <name type="scientific">Gigaspora margarita</name>
    <dbReference type="NCBI Taxonomy" id="4874"/>
    <lineage>
        <taxon>Eukaryota</taxon>
        <taxon>Fungi</taxon>
        <taxon>Fungi incertae sedis</taxon>
        <taxon>Mucoromycota</taxon>
        <taxon>Glomeromycotina</taxon>
        <taxon>Glomeromycetes</taxon>
        <taxon>Diversisporales</taxon>
        <taxon>Gigasporaceae</taxon>
        <taxon>Gigaspora</taxon>
    </lineage>
</organism>
<evidence type="ECO:0000256" key="4">
    <source>
        <dbReference type="ARBA" id="ARBA00022771"/>
    </source>
</evidence>
<dbReference type="CDD" id="cd17059">
    <property type="entry name" value="Ubl_OTU1"/>
    <property type="match status" value="1"/>
</dbReference>
<dbReference type="EMBL" id="WTPW01000684">
    <property type="protein sequence ID" value="KAF0488442.1"/>
    <property type="molecule type" value="Genomic_DNA"/>
</dbReference>
<keyword evidence="5 9" id="KW-0833">Ubl conjugation pathway</keyword>
<dbReference type="GO" id="GO:0005634">
    <property type="term" value="C:nucleus"/>
    <property type="evidence" value="ECO:0007669"/>
    <property type="project" value="TreeGrafter"/>
</dbReference>
<comment type="function">
    <text evidence="9">Hydrolase that can remove conjugated ubiquitin from proteins and may therefore play an important regulatory role at the level of protein turnover by preventing degradation.</text>
</comment>
<keyword evidence="7 9" id="KW-0788">Thiol protease</keyword>
<evidence type="ECO:0000256" key="1">
    <source>
        <dbReference type="ARBA" id="ARBA00000707"/>
    </source>
</evidence>
<dbReference type="InterPro" id="IPR057766">
    <property type="entry name" value="Znf-C2H2_OTU1-like_C"/>
</dbReference>
<evidence type="ECO:0000259" key="11">
    <source>
        <dbReference type="PROSITE" id="PS50802"/>
    </source>
</evidence>
<sequence length="312" mass="34593">MRLRVRSKDKVHMINDLTPTSTLFELKSAIHALSGISPLRQELKIGYPPRVCGAKDDETLSSAGIQNGDQIILDENALPETTSQPASQPASQPVNKVTGSLETESISVPVESGFIILREMEDDNSCLFRAIGYGNLGCLSLILRNTIIKYIKDDPETYSDVVLGKSRDDYCSWIAEKNSWGGAIELAIFASYYKVEIRSVDVKSGRIDRYGHGIYDKCVYVIYSGIHYDAVALTPMIGADQEYDQTVFDTTDESILSAVIGIADKMKQLRKYTYTADFTIRCGQCQKGLKGEQEAVQHARETGHTSFTEYDG</sequence>
<evidence type="ECO:0000256" key="8">
    <source>
        <dbReference type="ARBA" id="ARBA00022833"/>
    </source>
</evidence>
<dbReference type="GO" id="GO:0030968">
    <property type="term" value="P:endoplasmic reticulum unfolded protein response"/>
    <property type="evidence" value="ECO:0007669"/>
    <property type="project" value="TreeGrafter"/>
</dbReference>